<reference evidence="1" key="1">
    <citation type="submission" date="2018-03" db="EMBL/GenBank/DDBJ databases">
        <authorList>
            <person name="Guldener U."/>
        </authorList>
    </citation>
    <scope>NUCLEOTIDE SEQUENCE</scope>
</reference>
<protein>
    <submittedName>
        <fullName evidence="1">Uncharacterized protein</fullName>
    </submittedName>
</protein>
<dbReference type="AlphaFoldDB" id="A0AAE8M7R2"/>
<dbReference type="Proteomes" id="UP001187734">
    <property type="component" value="Unassembled WGS sequence"/>
</dbReference>
<evidence type="ECO:0000313" key="1">
    <source>
        <dbReference type="EMBL" id="SPJ75710.1"/>
    </source>
</evidence>
<dbReference type="EMBL" id="ONZP01000172">
    <property type="protein sequence ID" value="SPJ75710.1"/>
    <property type="molecule type" value="Genomic_DNA"/>
</dbReference>
<proteinExistence type="predicted"/>
<name>A0AAE8M7R2_9HYPO</name>
<accession>A0AAE8M7R2</accession>
<comment type="caution">
    <text evidence="1">The sequence shown here is derived from an EMBL/GenBank/DDBJ whole genome shotgun (WGS) entry which is preliminary data.</text>
</comment>
<sequence>MIHWKYSPCFHSNPAVDMLGRHNACQDIANYMIGLWTKDPFTMFSEGLGTAKETLNRLEFNKELIVRRAEAIQNKTREFIPRGMGFSKDALEEASQNNVQNVEDLLWFNIPVCDLAKLSGPLSYGDNYYKDLDNPVFSTYCMHSVTRENCHKVKMNGHERPLS</sequence>
<evidence type="ECO:0000313" key="2">
    <source>
        <dbReference type="Proteomes" id="UP001187734"/>
    </source>
</evidence>
<organism evidence="1 2">
    <name type="scientific">Fusarium torulosum</name>
    <dbReference type="NCBI Taxonomy" id="33205"/>
    <lineage>
        <taxon>Eukaryota</taxon>
        <taxon>Fungi</taxon>
        <taxon>Dikarya</taxon>
        <taxon>Ascomycota</taxon>
        <taxon>Pezizomycotina</taxon>
        <taxon>Sordariomycetes</taxon>
        <taxon>Hypocreomycetidae</taxon>
        <taxon>Hypocreales</taxon>
        <taxon>Nectriaceae</taxon>
        <taxon>Fusarium</taxon>
    </lineage>
</organism>
<gene>
    <name evidence="1" type="ORF">FTOL_05441</name>
</gene>
<keyword evidence="2" id="KW-1185">Reference proteome</keyword>